<evidence type="ECO:0000313" key="2">
    <source>
        <dbReference type="Proteomes" id="UP001324380"/>
    </source>
</evidence>
<name>A0ABZ0TT44_9SPHI</name>
<organism evidence="1 2">
    <name type="scientific">Mucilaginibacter sabulilitoris</name>
    <dbReference type="NCBI Taxonomy" id="1173583"/>
    <lineage>
        <taxon>Bacteria</taxon>
        <taxon>Pseudomonadati</taxon>
        <taxon>Bacteroidota</taxon>
        <taxon>Sphingobacteriia</taxon>
        <taxon>Sphingobacteriales</taxon>
        <taxon>Sphingobacteriaceae</taxon>
        <taxon>Mucilaginibacter</taxon>
    </lineage>
</organism>
<protein>
    <recommendedName>
        <fullName evidence="3">Bacterial surface antigen (D15) domain-containing protein</fullName>
    </recommendedName>
</protein>
<reference evidence="1 2" key="1">
    <citation type="submission" date="2023-11" db="EMBL/GenBank/DDBJ databases">
        <title>Analysis of the Genomes of Mucilaginibacter gossypii cycad 4 and M. sabulilitoris SNA2: microbes with the potential for plant growth promotion.</title>
        <authorList>
            <person name="Hirsch A.M."/>
            <person name="Humm E."/>
            <person name="Rubbi M."/>
            <person name="Del Vecchio G."/>
            <person name="Ha S.M."/>
            <person name="Pellegrini M."/>
            <person name="Gunsalus R.P."/>
        </authorList>
    </citation>
    <scope>NUCLEOTIDE SEQUENCE [LARGE SCALE GENOMIC DNA]</scope>
    <source>
        <strain evidence="1 2">SNA2</strain>
    </source>
</reference>
<dbReference type="RefSeq" id="WP_321565368.1">
    <property type="nucleotide sequence ID" value="NZ_CP139558.1"/>
</dbReference>
<proteinExistence type="predicted"/>
<evidence type="ECO:0008006" key="3">
    <source>
        <dbReference type="Google" id="ProtNLM"/>
    </source>
</evidence>
<dbReference type="EMBL" id="CP139558">
    <property type="protein sequence ID" value="WPU96269.1"/>
    <property type="molecule type" value="Genomic_DNA"/>
</dbReference>
<evidence type="ECO:0000313" key="1">
    <source>
        <dbReference type="EMBL" id="WPU96269.1"/>
    </source>
</evidence>
<dbReference type="Proteomes" id="UP001324380">
    <property type="component" value="Chromosome"/>
</dbReference>
<dbReference type="Gene3D" id="2.40.160.50">
    <property type="entry name" value="membrane protein fhac: a member of the omp85/tpsb transporter family"/>
    <property type="match status" value="1"/>
</dbReference>
<keyword evidence="2" id="KW-1185">Reference proteome</keyword>
<sequence>MEFKRTLSPKVNHSPNGRRFYSLWKILLLPLLAGMHNYACGQTQPVAVDSLKADSLHKVAAKAKKPIVDTLNKQFDVGDLFNLIFHPHKKPDSLRKKSSGITVIPNVASNPSIGSQIGIKAVAGKVLGTDPNTLLSVAATSASITTKGIIYFYVNHNVYTNGNKWNFQGSLVAAKTVTPDFGLGIGRGATDSEADEILSNPERKGRALHSLYFNFREKVYKEVQKNLFVGAGVSFDIRRKIEDQKSTTDLTPYNIYSDRYGFARDRYSSNGLLFNVQYTTRDNQNRAYKGIYADAGFRVNQTWMGSTKGAVQFTTDFRKYFSLSERNPEHVIAFWNWGSYLISGALPYLELPGTGRDGSFRSGRGYTVTYFKGTQYNYSEVEYRFPILRNKFVSGVTFFNLQTANDKLGTGIFQVWQPGGGGGLRVLFNKATRTNLCLDYAWGKYGSRGFFLGLNEAF</sequence>
<gene>
    <name evidence="1" type="ORF">SNE25_12145</name>
</gene>
<accession>A0ABZ0TT44</accession>